<reference evidence="1 2" key="1">
    <citation type="submission" date="2020-03" db="EMBL/GenBank/DDBJ databases">
        <title>Dissostichus mawsoni Genome sequencing and assembly.</title>
        <authorList>
            <person name="Park H."/>
        </authorList>
    </citation>
    <scope>NUCLEOTIDE SEQUENCE [LARGE SCALE GENOMIC DNA]</scope>
    <source>
        <strain evidence="1">DM0001</strain>
        <tissue evidence="1">Muscle</tissue>
    </source>
</reference>
<keyword evidence="2" id="KW-1185">Reference proteome</keyword>
<comment type="caution">
    <text evidence="1">The sequence shown here is derived from an EMBL/GenBank/DDBJ whole genome shotgun (WGS) entry which is preliminary data.</text>
</comment>
<accession>A0A7J5Y0D2</accession>
<dbReference type="EMBL" id="JAAKFY010000019">
    <property type="protein sequence ID" value="KAF3842513.1"/>
    <property type="molecule type" value="Genomic_DNA"/>
</dbReference>
<dbReference type="Proteomes" id="UP000518266">
    <property type="component" value="Unassembled WGS sequence"/>
</dbReference>
<evidence type="ECO:0000313" key="1">
    <source>
        <dbReference type="EMBL" id="KAF3842513.1"/>
    </source>
</evidence>
<evidence type="ECO:0000313" key="2">
    <source>
        <dbReference type="Proteomes" id="UP000518266"/>
    </source>
</evidence>
<dbReference type="AlphaFoldDB" id="A0A7J5Y0D2"/>
<sequence length="235" mass="24689">MELRGGRGAGGWTQLHQRGPEGLLLAPPLCAGLPLFPPPLFCRVVLFSFVMSSLPFLTGLLHTELFHPLTELFEHLTLFQGAQRGQLRGGGGLILKVCGNQSFTFILQVYFQYMVLLLRGSPGGALPPLILSEQPLPLLSSPITPSAVRPSSVLWTEGSSCGASISSSLITASVGAARRPLSPSAVLSGGPVRHQAAALDGEVRVGIVHLQDGLIHTGEVAAAGLGLRLELQPVV</sequence>
<proteinExistence type="predicted"/>
<gene>
    <name evidence="1" type="ORF">F7725_024464</name>
</gene>
<protein>
    <submittedName>
        <fullName evidence="1">Uncharacterized protein</fullName>
    </submittedName>
</protein>
<name>A0A7J5Y0D2_DISMA</name>
<organism evidence="1 2">
    <name type="scientific">Dissostichus mawsoni</name>
    <name type="common">Antarctic cod</name>
    <dbReference type="NCBI Taxonomy" id="36200"/>
    <lineage>
        <taxon>Eukaryota</taxon>
        <taxon>Metazoa</taxon>
        <taxon>Chordata</taxon>
        <taxon>Craniata</taxon>
        <taxon>Vertebrata</taxon>
        <taxon>Euteleostomi</taxon>
        <taxon>Actinopterygii</taxon>
        <taxon>Neopterygii</taxon>
        <taxon>Teleostei</taxon>
        <taxon>Neoteleostei</taxon>
        <taxon>Acanthomorphata</taxon>
        <taxon>Eupercaria</taxon>
        <taxon>Perciformes</taxon>
        <taxon>Notothenioidei</taxon>
        <taxon>Nototheniidae</taxon>
        <taxon>Dissostichus</taxon>
    </lineage>
</organism>